<dbReference type="EMBL" id="BMHV01000004">
    <property type="protein sequence ID" value="GGF55778.1"/>
    <property type="molecule type" value="Genomic_DNA"/>
</dbReference>
<name>A0A917BT64_9PROT</name>
<reference evidence="2" key="2">
    <citation type="submission" date="2020-09" db="EMBL/GenBank/DDBJ databases">
        <authorList>
            <person name="Sun Q."/>
            <person name="Zhou Y."/>
        </authorList>
    </citation>
    <scope>NUCLEOTIDE SEQUENCE</scope>
    <source>
        <strain evidence="2">CGMCC 1.15254</strain>
    </source>
</reference>
<keyword evidence="3" id="KW-1185">Reference proteome</keyword>
<dbReference type="Proteomes" id="UP000632498">
    <property type="component" value="Unassembled WGS sequence"/>
</dbReference>
<gene>
    <name evidence="1" type="primary">slyX</name>
    <name evidence="2" type="ORF">GCM10011332_06500</name>
</gene>
<dbReference type="AlphaFoldDB" id="A0A917BT64"/>
<dbReference type="Gene3D" id="1.20.5.300">
    <property type="match status" value="1"/>
</dbReference>
<evidence type="ECO:0000256" key="1">
    <source>
        <dbReference type="HAMAP-Rule" id="MF_00715"/>
    </source>
</evidence>
<proteinExistence type="inferred from homology"/>
<comment type="similarity">
    <text evidence="1">Belongs to the SlyX family.</text>
</comment>
<dbReference type="Pfam" id="PF04102">
    <property type="entry name" value="SlyX"/>
    <property type="match status" value="1"/>
</dbReference>
<protein>
    <recommendedName>
        <fullName evidence="1">Protein SlyX homolog</fullName>
    </recommendedName>
</protein>
<dbReference type="InterPro" id="IPR007236">
    <property type="entry name" value="SlyX"/>
</dbReference>
<reference evidence="2" key="1">
    <citation type="journal article" date="2014" name="Int. J. Syst. Evol. Microbiol.">
        <title>Complete genome sequence of Corynebacterium casei LMG S-19264T (=DSM 44701T), isolated from a smear-ripened cheese.</title>
        <authorList>
            <consortium name="US DOE Joint Genome Institute (JGI-PGF)"/>
            <person name="Walter F."/>
            <person name="Albersmeier A."/>
            <person name="Kalinowski J."/>
            <person name="Ruckert C."/>
        </authorList>
    </citation>
    <scope>NUCLEOTIDE SEQUENCE</scope>
    <source>
        <strain evidence="2">CGMCC 1.15254</strain>
    </source>
</reference>
<evidence type="ECO:0000313" key="3">
    <source>
        <dbReference type="Proteomes" id="UP000632498"/>
    </source>
</evidence>
<dbReference type="HAMAP" id="MF_00715">
    <property type="entry name" value="SlyX"/>
    <property type="match status" value="1"/>
</dbReference>
<accession>A0A917BT64</accession>
<dbReference type="PANTHER" id="PTHR36508">
    <property type="entry name" value="PROTEIN SLYX"/>
    <property type="match status" value="1"/>
</dbReference>
<dbReference type="RefSeq" id="WP_188661565.1">
    <property type="nucleotide sequence ID" value="NZ_BMHV01000004.1"/>
</dbReference>
<dbReference type="PANTHER" id="PTHR36508:SF1">
    <property type="entry name" value="PROTEIN SLYX"/>
    <property type="match status" value="1"/>
</dbReference>
<evidence type="ECO:0000313" key="2">
    <source>
        <dbReference type="EMBL" id="GGF55778.1"/>
    </source>
</evidence>
<sequence>MSIEDRLTELEIRITHQDSTIDELNKTVFEQWQTIEKLTKELLSMKDRVKAVAPSEIDDAPYIPPHY</sequence>
<organism evidence="2 3">
    <name type="scientific">Terasakiella brassicae</name>
    <dbReference type="NCBI Taxonomy" id="1634917"/>
    <lineage>
        <taxon>Bacteria</taxon>
        <taxon>Pseudomonadati</taxon>
        <taxon>Pseudomonadota</taxon>
        <taxon>Alphaproteobacteria</taxon>
        <taxon>Rhodospirillales</taxon>
        <taxon>Terasakiellaceae</taxon>
        <taxon>Terasakiella</taxon>
    </lineage>
</organism>
<comment type="caution">
    <text evidence="2">The sequence shown here is derived from an EMBL/GenBank/DDBJ whole genome shotgun (WGS) entry which is preliminary data.</text>
</comment>